<accession>I0H562</accession>
<evidence type="ECO:0000313" key="9">
    <source>
        <dbReference type="EMBL" id="BAL88149.1"/>
    </source>
</evidence>
<dbReference type="InterPro" id="IPR003838">
    <property type="entry name" value="ABC3_permease_C"/>
</dbReference>
<evidence type="ECO:0000313" key="10">
    <source>
        <dbReference type="Proteomes" id="UP000007882"/>
    </source>
</evidence>
<evidence type="ECO:0000259" key="8">
    <source>
        <dbReference type="Pfam" id="PF02687"/>
    </source>
</evidence>
<feature type="transmembrane region" description="Helical" evidence="7">
    <location>
        <begin position="210"/>
        <end position="231"/>
    </location>
</feature>
<keyword evidence="5 7" id="KW-1133">Transmembrane helix</keyword>
<evidence type="ECO:0000256" key="1">
    <source>
        <dbReference type="ARBA" id="ARBA00004651"/>
    </source>
</evidence>
<dbReference type="PANTHER" id="PTHR30489">
    <property type="entry name" value="LIPOPROTEIN-RELEASING SYSTEM TRANSMEMBRANE PROTEIN LOLE"/>
    <property type="match status" value="1"/>
</dbReference>
<evidence type="ECO:0000256" key="7">
    <source>
        <dbReference type="SAM" id="Phobius"/>
    </source>
</evidence>
<keyword evidence="6 7" id="KW-0472">Membrane</keyword>
<evidence type="ECO:0000256" key="5">
    <source>
        <dbReference type="ARBA" id="ARBA00022989"/>
    </source>
</evidence>
<name>I0H562_ACTM4</name>
<reference evidence="9 10" key="1">
    <citation type="submission" date="2012-02" db="EMBL/GenBank/DDBJ databases">
        <title>Complete genome sequence of Actinoplanes missouriensis 431 (= NBRC 102363).</title>
        <authorList>
            <person name="Ohnishi Y."/>
            <person name="Ishikawa J."/>
            <person name="Sekine M."/>
            <person name="Hosoyama A."/>
            <person name="Harada T."/>
            <person name="Narita H."/>
            <person name="Hata T."/>
            <person name="Konno Y."/>
            <person name="Tutikane K."/>
            <person name="Fujita N."/>
            <person name="Horinouchi S."/>
            <person name="Hayakawa M."/>
        </authorList>
    </citation>
    <scope>NUCLEOTIDE SEQUENCE [LARGE SCALE GENOMIC DNA]</scope>
    <source>
        <strain evidence="10">ATCC 14538 / DSM 43046 / CBS 188.64 / JCM 3121 / NBRC 102363 / NCIMB 12654 / NRRL B-3342 / UNCC 431</strain>
    </source>
</reference>
<dbReference type="KEGG" id="ams:AMIS_29290"/>
<dbReference type="AlphaFoldDB" id="I0H562"/>
<dbReference type="GO" id="GO:0044874">
    <property type="term" value="P:lipoprotein localization to outer membrane"/>
    <property type="evidence" value="ECO:0007669"/>
    <property type="project" value="TreeGrafter"/>
</dbReference>
<organism evidence="9 10">
    <name type="scientific">Actinoplanes missouriensis (strain ATCC 14538 / DSM 43046 / CBS 188.64 / JCM 3121 / NBRC 102363 / NCIMB 12654 / NRRL B-3342 / UNCC 431)</name>
    <dbReference type="NCBI Taxonomy" id="512565"/>
    <lineage>
        <taxon>Bacteria</taxon>
        <taxon>Bacillati</taxon>
        <taxon>Actinomycetota</taxon>
        <taxon>Actinomycetes</taxon>
        <taxon>Micromonosporales</taxon>
        <taxon>Micromonosporaceae</taxon>
        <taxon>Actinoplanes</taxon>
    </lineage>
</organism>
<dbReference type="RefSeq" id="WP_014443044.1">
    <property type="nucleotide sequence ID" value="NC_017093.1"/>
</dbReference>
<feature type="domain" description="ABC3 transporter permease C-terminal" evidence="8">
    <location>
        <begin position="505"/>
        <end position="620"/>
    </location>
</feature>
<feature type="transmembrane region" description="Helical" evidence="7">
    <location>
        <begin position="159"/>
        <end position="183"/>
    </location>
</feature>
<feature type="transmembrane region" description="Helical" evidence="7">
    <location>
        <begin position="291"/>
        <end position="315"/>
    </location>
</feature>
<dbReference type="Pfam" id="PF02687">
    <property type="entry name" value="FtsX"/>
    <property type="match status" value="2"/>
</dbReference>
<comment type="subcellular location">
    <subcellularLocation>
        <location evidence="1">Cell membrane</location>
        <topology evidence="1">Multi-pass membrane protein</topology>
    </subcellularLocation>
</comment>
<dbReference type="HOGENOM" id="CLU_012341_2_1_11"/>
<feature type="transmembrane region" description="Helical" evidence="7">
    <location>
        <begin position="64"/>
        <end position="91"/>
    </location>
</feature>
<feature type="transmembrane region" description="Helical" evidence="7">
    <location>
        <begin position="237"/>
        <end position="258"/>
    </location>
</feature>
<sequence>MMRLSWAGFRDRWTLFAGATLTVCLGVALVQSSLLLLVTAATRTPPAGASPNARMRFAESNEALVALLAVSLGFAALLAVFIIASTFAFAVEQRRRELALLRVAGATRRHLRRLLLGEALLLGGLGTLAGIPAGVAATAVQTGLLHRLNLAPDGFTGHWQGWIVAVSAATGPLLAVTGVLLAARRAGRIRPLAALRDAEDVVSAVPVGRWALGLVLAVGALVLAGLAPVGGATGGQAMATSVSVCAVIALSLLGPALVRAMARLVPGRGAGVAGLLAVANLRDDARRAASVAAPLLVLTGLLLGQAGAASSFAAAGRAEQHRDTRADLVVEGAAGLPATPGVAATAAEAQLPVALTTGRGELAYTRITSALVVDASAYARVHPLAGDLSALRGAAVAAGPGADGFAPGDTVGIRVGDTDLGPLPVVAAVPQQIGGGATVLLPVGLLTADQLSDANWRSFVTLDPAADVRAVADALRTIGPVRTTDDWLRQDGTARSAASTGVLIAVMGLGVVYALVGVVNAIVITVAARRREFAAVRAAGFTRAQVIRIAITESALTTAIGLTLGAVAAGGTLLAVLLTTGAVSGAATLDLPWSLIAVVVVGGFMITGATSAVASFAATRDRPVAVLAARE</sequence>
<feature type="transmembrane region" description="Helical" evidence="7">
    <location>
        <begin position="119"/>
        <end position="139"/>
    </location>
</feature>
<feature type="transmembrane region" description="Helical" evidence="7">
    <location>
        <begin position="549"/>
        <end position="579"/>
    </location>
</feature>
<dbReference type="PATRIC" id="fig|512565.3.peg.2931"/>
<feature type="transmembrane region" description="Helical" evidence="7">
    <location>
        <begin position="591"/>
        <end position="614"/>
    </location>
</feature>
<evidence type="ECO:0000256" key="4">
    <source>
        <dbReference type="ARBA" id="ARBA00022692"/>
    </source>
</evidence>
<dbReference type="Proteomes" id="UP000007882">
    <property type="component" value="Chromosome"/>
</dbReference>
<dbReference type="EMBL" id="AP012319">
    <property type="protein sequence ID" value="BAL88149.1"/>
    <property type="molecule type" value="Genomic_DNA"/>
</dbReference>
<dbReference type="STRING" id="512565.AMIS_29290"/>
<dbReference type="GO" id="GO:0098797">
    <property type="term" value="C:plasma membrane protein complex"/>
    <property type="evidence" value="ECO:0007669"/>
    <property type="project" value="TreeGrafter"/>
</dbReference>
<keyword evidence="4 7" id="KW-0812">Transmembrane</keyword>
<dbReference type="eggNOG" id="COG0577">
    <property type="taxonomic scope" value="Bacteria"/>
</dbReference>
<dbReference type="OrthoDB" id="3223244at2"/>
<evidence type="ECO:0000256" key="2">
    <source>
        <dbReference type="ARBA" id="ARBA00005236"/>
    </source>
</evidence>
<dbReference type="InterPro" id="IPR051447">
    <property type="entry name" value="Lipoprotein-release_system"/>
</dbReference>
<comment type="similarity">
    <text evidence="2">Belongs to the ABC-4 integral membrane protein family. LolC/E subfamily.</text>
</comment>
<feature type="domain" description="ABC3 transporter permease C-terminal" evidence="8">
    <location>
        <begin position="71"/>
        <end position="189"/>
    </location>
</feature>
<dbReference type="PANTHER" id="PTHR30489:SF0">
    <property type="entry name" value="LIPOPROTEIN-RELEASING SYSTEM TRANSMEMBRANE PROTEIN LOLE"/>
    <property type="match status" value="1"/>
</dbReference>
<evidence type="ECO:0000256" key="6">
    <source>
        <dbReference type="ARBA" id="ARBA00023136"/>
    </source>
</evidence>
<protein>
    <submittedName>
        <fullName evidence="9">Putative permease</fullName>
    </submittedName>
</protein>
<gene>
    <name evidence="9" type="ordered locus">AMIS_29290</name>
</gene>
<feature type="transmembrane region" description="Helical" evidence="7">
    <location>
        <begin position="502"/>
        <end position="528"/>
    </location>
</feature>
<proteinExistence type="inferred from homology"/>
<evidence type="ECO:0000256" key="3">
    <source>
        <dbReference type="ARBA" id="ARBA00022475"/>
    </source>
</evidence>
<keyword evidence="3" id="KW-1003">Cell membrane</keyword>
<keyword evidence="10" id="KW-1185">Reference proteome</keyword>